<gene>
    <name evidence="1" type="ORF">R5A26_09530</name>
</gene>
<dbReference type="EMBL" id="JAWMAJ010000023">
    <property type="protein sequence ID" value="MDV7216194.1"/>
    <property type="molecule type" value="Genomic_DNA"/>
</dbReference>
<evidence type="ECO:0000313" key="2">
    <source>
        <dbReference type="Proteomes" id="UP001187346"/>
    </source>
</evidence>
<protein>
    <submittedName>
        <fullName evidence="1">Uncharacterized protein</fullName>
    </submittedName>
</protein>
<organism evidence="1 2">
    <name type="scientific">Streptomyces prunicolor</name>
    <dbReference type="NCBI Taxonomy" id="67348"/>
    <lineage>
        <taxon>Bacteria</taxon>
        <taxon>Bacillati</taxon>
        <taxon>Actinomycetota</taxon>
        <taxon>Actinomycetes</taxon>
        <taxon>Kitasatosporales</taxon>
        <taxon>Streptomycetaceae</taxon>
        <taxon>Streptomyces</taxon>
    </lineage>
</organism>
<sequence length="191" mass="21060">MHPMAQVTPDMGREEENFRGMPYPVPGLEGKDVPDGFAAMNSATAKQPDHVLGVIPGSPRYTVYRDVTLEMADLLLRDVHNREEGARERDVTDLIDCFLMDAASIAATNDNRVRGMPIPGNSEGEAIRTDIAAVYNAYKARLSQDLPLGRQPVKPLFPPDKTPEAVKADFATLLKRIAKGKLWAWSIDNSD</sequence>
<keyword evidence="2" id="KW-1185">Reference proteome</keyword>
<reference evidence="1 2" key="1">
    <citation type="submission" date="2023-10" db="EMBL/GenBank/DDBJ databases">
        <title>Characterization of rhizosphere-enriched actinobacteria from wheat plants lab-grown on chernevaya soil.</title>
        <authorList>
            <person name="Tikhonova E.N."/>
            <person name="Konopkin A."/>
            <person name="Kravchenko I.K."/>
        </authorList>
    </citation>
    <scope>NUCLEOTIDE SEQUENCE [LARGE SCALE GENOMIC DNA]</scope>
    <source>
        <strain evidence="1 2">RR29</strain>
    </source>
</reference>
<comment type="caution">
    <text evidence="1">The sequence shown here is derived from an EMBL/GenBank/DDBJ whole genome shotgun (WGS) entry which is preliminary data.</text>
</comment>
<accession>A0ABU4F6H4</accession>
<name>A0ABU4F6H4_9ACTN</name>
<dbReference type="Proteomes" id="UP001187346">
    <property type="component" value="Unassembled WGS sequence"/>
</dbReference>
<evidence type="ECO:0000313" key="1">
    <source>
        <dbReference type="EMBL" id="MDV7216194.1"/>
    </source>
</evidence>
<proteinExistence type="predicted"/>